<sequence length="65" mass="6982">KIELLEAKVANTASRKRKAITLDPNIKFITIIEEAGKVKSDIDESAASDLPSEAKSCIIIALRGS</sequence>
<organism evidence="1 2">
    <name type="scientific">Colletotrichum zoysiae</name>
    <dbReference type="NCBI Taxonomy" id="1216348"/>
    <lineage>
        <taxon>Eukaryota</taxon>
        <taxon>Fungi</taxon>
        <taxon>Dikarya</taxon>
        <taxon>Ascomycota</taxon>
        <taxon>Pezizomycotina</taxon>
        <taxon>Sordariomycetes</taxon>
        <taxon>Hypocreomycetidae</taxon>
        <taxon>Glomerellales</taxon>
        <taxon>Glomerellaceae</taxon>
        <taxon>Colletotrichum</taxon>
        <taxon>Colletotrichum graminicola species complex</taxon>
    </lineage>
</organism>
<comment type="caution">
    <text evidence="1">The sequence shown here is derived from an EMBL/GenBank/DDBJ whole genome shotgun (WGS) entry which is preliminary data.</text>
</comment>
<reference evidence="1" key="1">
    <citation type="submission" date="2021-06" db="EMBL/GenBank/DDBJ databases">
        <title>Comparative genomics, transcriptomics and evolutionary studies reveal genomic signatures of adaptation to plant cell wall in hemibiotrophic fungi.</title>
        <authorList>
            <consortium name="DOE Joint Genome Institute"/>
            <person name="Baroncelli R."/>
            <person name="Diaz J.F."/>
            <person name="Benocci T."/>
            <person name="Peng M."/>
            <person name="Battaglia E."/>
            <person name="Haridas S."/>
            <person name="Andreopoulos W."/>
            <person name="Labutti K."/>
            <person name="Pangilinan J."/>
            <person name="Floch G.L."/>
            <person name="Makela M.R."/>
            <person name="Henrissat B."/>
            <person name="Grigoriev I.V."/>
            <person name="Crouch J.A."/>
            <person name="De Vries R.P."/>
            <person name="Sukno S.A."/>
            <person name="Thon M.R."/>
        </authorList>
    </citation>
    <scope>NUCLEOTIDE SEQUENCE</scope>
    <source>
        <strain evidence="1">MAFF235873</strain>
    </source>
</reference>
<name>A0AAD9M6H4_9PEZI</name>
<proteinExistence type="predicted"/>
<dbReference type="EMBL" id="MU842852">
    <property type="protein sequence ID" value="KAK2030358.1"/>
    <property type="molecule type" value="Genomic_DNA"/>
</dbReference>
<keyword evidence="2" id="KW-1185">Reference proteome</keyword>
<protein>
    <submittedName>
        <fullName evidence="1">Uncharacterized protein</fullName>
    </submittedName>
</protein>
<accession>A0AAD9M6H4</accession>
<evidence type="ECO:0000313" key="2">
    <source>
        <dbReference type="Proteomes" id="UP001232148"/>
    </source>
</evidence>
<dbReference type="AlphaFoldDB" id="A0AAD9M6H4"/>
<gene>
    <name evidence="1" type="ORF">LX32DRAFT_586816</name>
</gene>
<dbReference type="Proteomes" id="UP001232148">
    <property type="component" value="Unassembled WGS sequence"/>
</dbReference>
<evidence type="ECO:0000313" key="1">
    <source>
        <dbReference type="EMBL" id="KAK2030358.1"/>
    </source>
</evidence>
<feature type="non-terminal residue" evidence="1">
    <location>
        <position position="65"/>
    </location>
</feature>